<keyword evidence="5" id="KW-1185">Reference proteome</keyword>
<dbReference type="eggNOG" id="COG2373">
    <property type="taxonomic scope" value="Bacteria"/>
</dbReference>
<dbReference type="InterPro" id="IPR001119">
    <property type="entry name" value="SLH_dom"/>
</dbReference>
<dbReference type="Proteomes" id="UP000064844">
    <property type="component" value="Chromosome"/>
</dbReference>
<dbReference type="AlphaFoldDB" id="A0A0S2W1V2"/>
<feature type="domain" description="SLH" evidence="3">
    <location>
        <begin position="31"/>
        <end position="94"/>
    </location>
</feature>
<dbReference type="EMBL" id="CP011307">
    <property type="protein sequence ID" value="ALP93218.1"/>
    <property type="molecule type" value="Genomic_DNA"/>
</dbReference>
<dbReference type="RefSeq" id="WP_082636007.1">
    <property type="nucleotide sequence ID" value="NZ_CP011307.1"/>
</dbReference>
<reference evidence="4 5" key="1">
    <citation type="journal article" date="2015" name="Nat. Commun.">
        <title>Production of butyrate from lysine and the Amadori product fructoselysine by a human gut commensal.</title>
        <authorList>
            <person name="Bui T.P."/>
            <person name="Ritari J."/>
            <person name="Boeren S."/>
            <person name="de Waard P."/>
            <person name="Plugge C.M."/>
            <person name="de Vos W.M."/>
        </authorList>
    </citation>
    <scope>NUCLEOTIDE SEQUENCE [LARGE SCALE GENOMIC DNA]</scope>
    <source>
        <strain evidence="4 5">AF211</strain>
    </source>
</reference>
<dbReference type="STRING" id="1297617.IB211_00824"/>
<feature type="signal peptide" evidence="2">
    <location>
        <begin position="1"/>
        <end position="26"/>
    </location>
</feature>
<gene>
    <name evidence="4" type="ORF">IB211_00824</name>
</gene>
<organism evidence="4 5">
    <name type="scientific">Intestinimonas butyriciproducens</name>
    <dbReference type="NCBI Taxonomy" id="1297617"/>
    <lineage>
        <taxon>Bacteria</taxon>
        <taxon>Bacillati</taxon>
        <taxon>Bacillota</taxon>
        <taxon>Clostridia</taxon>
        <taxon>Eubacteriales</taxon>
        <taxon>Intestinimonas</taxon>
    </lineage>
</organism>
<keyword evidence="1" id="KW-0677">Repeat</keyword>
<keyword evidence="2" id="KW-0732">Signal</keyword>
<evidence type="ECO:0000256" key="1">
    <source>
        <dbReference type="ARBA" id="ARBA00022737"/>
    </source>
</evidence>
<evidence type="ECO:0000313" key="4">
    <source>
        <dbReference type="EMBL" id="ALP93218.1"/>
    </source>
</evidence>
<evidence type="ECO:0000256" key="2">
    <source>
        <dbReference type="SAM" id="SignalP"/>
    </source>
</evidence>
<protein>
    <recommendedName>
        <fullName evidence="3">SLH domain-containing protein</fullName>
    </recommendedName>
</protein>
<dbReference type="KEGG" id="ibu:IB211_00824"/>
<evidence type="ECO:0000313" key="5">
    <source>
        <dbReference type="Proteomes" id="UP000064844"/>
    </source>
</evidence>
<feature type="domain" description="SLH" evidence="3">
    <location>
        <begin position="95"/>
        <end position="171"/>
    </location>
</feature>
<dbReference type="Pfam" id="PF00395">
    <property type="entry name" value="SLH"/>
    <property type="match status" value="2"/>
</dbReference>
<sequence>MRTKRVLSLLLTCAVLCGMLVLPTAADTASTVSTAFTDIADPEVAGAAETLRLLGIVNGTGGTAFTPERTLTRAEFCKMAVELMGNGDQVPAQMNRTIFKDVPATHWARGYIAVATQSTTSGSGENASTTPGIIRGDAYGNFNPDRAITYAEAVTILVRILGYGDSDVGMVWPSGYLAKADELALSDGVRLAAGDTITRGQTALLMENLLFIDTKGSDKEYLTNLACTITDETIVFDVAAIAPDGSAGVKVSEDKVYKTDHAPFSEDLVGRRAKLMLDKDEKIVAVQPSENGTQQVVGILSMAYDSMKVSGGGTVDIDEPEKTEVWQDGKATTYDKVYLSGLAAGTQAVLQYSAAGELEYIFVRTAAGRTDNSTTVVKNKPNYSGNESYAVYKNGIPATTEDIRQYDVTTFDAANNVMYVSDLRITGIYENVYPNRDTPATITVMGHDFTVLPGAASDLRSFEPGDKLTLLLAYNGMVAGAVETSAAKSTTVGTVESIDSSGNATITTLNLLDENGKPLTLTGGTAYTGTRADDMLGQLVSVSSTQKGRLSLTKLTGGGSKSALDVQKRTMGSVKLSDNVKLYEQVNASPLVEIELEDITRATVPAGQITYVHTDYAGNADIVVLNDATGDCYTYGMLKVETTRKPIYGDLENPDTVTGWSTTTHVGIENAENPSPAANLLTYTNYRDGKPYGVVEGPKRKDGTRTLGTAVELKSVDNVRSDAFDMDEMTLTLPSMVLPIADNVQCYNKATETWFAVGKKASDEDYKNALNLARAYSGTLTVYYDKSPDEGGKVRLVVVG</sequence>
<feature type="chain" id="PRO_5039492442" description="SLH domain-containing protein" evidence="2">
    <location>
        <begin position="27"/>
        <end position="800"/>
    </location>
</feature>
<evidence type="ECO:0000259" key="3">
    <source>
        <dbReference type="PROSITE" id="PS51272"/>
    </source>
</evidence>
<reference evidence="5" key="2">
    <citation type="submission" date="2015-04" db="EMBL/GenBank/DDBJ databases">
        <title>A butyrogenic pathway from the amino acid lysine in a human gut commensal.</title>
        <authorList>
            <person name="de Vos W.M."/>
            <person name="Bui N.T.P."/>
            <person name="Plugge C.M."/>
            <person name="Ritari J."/>
        </authorList>
    </citation>
    <scope>NUCLEOTIDE SEQUENCE [LARGE SCALE GENOMIC DNA]</scope>
    <source>
        <strain evidence="5">AF211</strain>
    </source>
</reference>
<name>A0A0S2W1V2_9FIRM</name>
<proteinExistence type="predicted"/>
<dbReference type="PROSITE" id="PS51272">
    <property type="entry name" value="SLH"/>
    <property type="match status" value="2"/>
</dbReference>
<accession>A0A0S2W1V2</accession>